<evidence type="ECO:0000256" key="5">
    <source>
        <dbReference type="ARBA" id="ARBA00023049"/>
    </source>
</evidence>
<dbReference type="Pfam" id="PF20582">
    <property type="entry name" value="UPF0758_N"/>
    <property type="match status" value="1"/>
</dbReference>
<dbReference type="GO" id="GO:0008237">
    <property type="term" value="F:metallopeptidase activity"/>
    <property type="evidence" value="ECO:0007669"/>
    <property type="project" value="UniProtKB-KW"/>
</dbReference>
<keyword evidence="5" id="KW-0482">Metalloprotease</keyword>
<reference evidence="8 9" key="2">
    <citation type="submission" date="2020-02" db="EMBL/GenBank/DDBJ databases">
        <title>The new genus of Enterobacteriales.</title>
        <authorList>
            <person name="Kim I.S."/>
        </authorList>
    </citation>
    <scope>NUCLEOTIDE SEQUENCE [LARGE SCALE GENOMIC DNA]</scope>
    <source>
        <strain evidence="8 9">SAP-6</strain>
    </source>
</reference>
<feature type="domain" description="MPN" evidence="7">
    <location>
        <begin position="104"/>
        <end position="226"/>
    </location>
</feature>
<dbReference type="PANTHER" id="PTHR30471:SF3">
    <property type="entry name" value="UPF0758 PROTEIN YEES-RELATED"/>
    <property type="match status" value="1"/>
</dbReference>
<proteinExistence type="inferred from homology"/>
<keyword evidence="1" id="KW-0645">Protease</keyword>
<dbReference type="InterPro" id="IPR046778">
    <property type="entry name" value="UPF0758_N"/>
</dbReference>
<dbReference type="NCBIfam" id="NF000642">
    <property type="entry name" value="PRK00024.1"/>
    <property type="match status" value="1"/>
</dbReference>
<gene>
    <name evidence="8" type="primary">radC</name>
    <name evidence="8" type="ORF">GRH90_18750</name>
</gene>
<evidence type="ECO:0000259" key="7">
    <source>
        <dbReference type="PROSITE" id="PS50249"/>
    </source>
</evidence>
<name>A0A845SQC6_9GAMM</name>
<dbReference type="GO" id="GO:0046872">
    <property type="term" value="F:metal ion binding"/>
    <property type="evidence" value="ECO:0007669"/>
    <property type="project" value="UniProtKB-KW"/>
</dbReference>
<dbReference type="HAMAP" id="MF_00018">
    <property type="entry name" value="UPF0758_YicR"/>
    <property type="match status" value="1"/>
</dbReference>
<comment type="caution">
    <text evidence="8">The sequence shown here is derived from an EMBL/GenBank/DDBJ whole genome shotgun (WGS) entry which is preliminary data.</text>
</comment>
<evidence type="ECO:0000256" key="2">
    <source>
        <dbReference type="ARBA" id="ARBA00022723"/>
    </source>
</evidence>
<dbReference type="Gene3D" id="1.10.150.20">
    <property type="entry name" value="5' to 3' exonuclease, C-terminal subdomain"/>
    <property type="match status" value="1"/>
</dbReference>
<dbReference type="PROSITE" id="PS01302">
    <property type="entry name" value="UPF0758"/>
    <property type="match status" value="1"/>
</dbReference>
<dbReference type="EMBL" id="WUBS01000014">
    <property type="protein sequence ID" value="NDL64778.1"/>
    <property type="molecule type" value="Genomic_DNA"/>
</dbReference>
<organism evidence="8 9">
    <name type="scientific">Acerihabitans arboris</name>
    <dbReference type="NCBI Taxonomy" id="2691583"/>
    <lineage>
        <taxon>Bacteria</taxon>
        <taxon>Pseudomonadati</taxon>
        <taxon>Pseudomonadota</taxon>
        <taxon>Gammaproteobacteria</taxon>
        <taxon>Enterobacterales</taxon>
        <taxon>Pectobacteriaceae</taxon>
        <taxon>Acerihabitans</taxon>
    </lineage>
</organism>
<evidence type="ECO:0000256" key="6">
    <source>
        <dbReference type="HAMAP-Rule" id="MF_00018"/>
    </source>
</evidence>
<dbReference type="InterPro" id="IPR022820">
    <property type="entry name" value="UPF0758_YicR"/>
</dbReference>
<evidence type="ECO:0000313" key="9">
    <source>
        <dbReference type="Proteomes" id="UP000461443"/>
    </source>
</evidence>
<reference evidence="8 9" key="1">
    <citation type="submission" date="2019-12" db="EMBL/GenBank/DDBJ databases">
        <authorList>
            <person name="Lee S.D."/>
        </authorList>
    </citation>
    <scope>NUCLEOTIDE SEQUENCE [LARGE SCALE GENOMIC DNA]</scope>
    <source>
        <strain evidence="8 9">SAP-6</strain>
    </source>
</reference>
<dbReference type="CDD" id="cd08071">
    <property type="entry name" value="MPN_DUF2466"/>
    <property type="match status" value="1"/>
</dbReference>
<comment type="similarity">
    <text evidence="6">Belongs to the UPF0758 family. YicR subfamily.</text>
</comment>
<dbReference type="InterPro" id="IPR010994">
    <property type="entry name" value="RuvA_2-like"/>
</dbReference>
<dbReference type="InterPro" id="IPR020891">
    <property type="entry name" value="UPF0758_CS"/>
</dbReference>
<dbReference type="PANTHER" id="PTHR30471">
    <property type="entry name" value="DNA REPAIR PROTEIN RADC"/>
    <property type="match status" value="1"/>
</dbReference>
<accession>A0A845SQC6</accession>
<keyword evidence="2" id="KW-0479">Metal-binding</keyword>
<dbReference type="Pfam" id="PF04002">
    <property type="entry name" value="RadC"/>
    <property type="match status" value="1"/>
</dbReference>
<evidence type="ECO:0000256" key="4">
    <source>
        <dbReference type="ARBA" id="ARBA00022833"/>
    </source>
</evidence>
<dbReference type="InterPro" id="IPR025657">
    <property type="entry name" value="RadC_JAB"/>
</dbReference>
<keyword evidence="3" id="KW-0378">Hydrolase</keyword>
<dbReference type="Proteomes" id="UP000461443">
    <property type="component" value="Unassembled WGS sequence"/>
</dbReference>
<dbReference type="Gene3D" id="3.40.140.10">
    <property type="entry name" value="Cytidine Deaminase, domain 2"/>
    <property type="match status" value="1"/>
</dbReference>
<dbReference type="AlphaFoldDB" id="A0A845SQC6"/>
<dbReference type="SUPFAM" id="SSF47781">
    <property type="entry name" value="RuvA domain 2-like"/>
    <property type="match status" value="1"/>
</dbReference>
<dbReference type="InterPro" id="IPR001405">
    <property type="entry name" value="UPF0758"/>
</dbReference>
<sequence length="226" mass="25461">MDDDDKGWHDKLAPREKLLLFGPGILSDSELLALFLRTGVPGMHVMQYAESLLAQFGSFHKLITADRQTLCAVKGLGNSKYAQLQAIGEMAHRFYCSHLMRENAMTSPEITRSYLQLLLARREREVFVVMFLDNQHRLIAHQEMFKGTVNSVEVHPREILREALKVNAAAIILAHNHPSGKAQPSRADRDVTDLVVKACLFLDIRVLDHLVIGAGEYVSFAEKGWL</sequence>
<dbReference type="RefSeq" id="WP_162367489.1">
    <property type="nucleotide sequence ID" value="NZ_WUBS01000014.1"/>
</dbReference>
<evidence type="ECO:0000313" key="8">
    <source>
        <dbReference type="EMBL" id="NDL64778.1"/>
    </source>
</evidence>
<protein>
    <recommendedName>
        <fullName evidence="6">UPF0758 protein GRH90_18750</fullName>
    </recommendedName>
</protein>
<evidence type="ECO:0000256" key="1">
    <source>
        <dbReference type="ARBA" id="ARBA00022670"/>
    </source>
</evidence>
<evidence type="ECO:0000256" key="3">
    <source>
        <dbReference type="ARBA" id="ARBA00022801"/>
    </source>
</evidence>
<dbReference type="InterPro" id="IPR037518">
    <property type="entry name" value="MPN"/>
</dbReference>
<dbReference type="GO" id="GO:0006508">
    <property type="term" value="P:proteolysis"/>
    <property type="evidence" value="ECO:0007669"/>
    <property type="project" value="UniProtKB-KW"/>
</dbReference>
<keyword evidence="4" id="KW-0862">Zinc</keyword>
<dbReference type="PROSITE" id="PS50249">
    <property type="entry name" value="MPN"/>
    <property type="match status" value="1"/>
</dbReference>
<dbReference type="NCBIfam" id="TIGR00608">
    <property type="entry name" value="radc"/>
    <property type="match status" value="1"/>
</dbReference>
<keyword evidence="9" id="KW-1185">Reference proteome</keyword>